<keyword evidence="2" id="KW-1185">Reference proteome</keyword>
<protein>
    <submittedName>
        <fullName evidence="1">Uncharacterized protein</fullName>
    </submittedName>
</protein>
<gene>
    <name evidence="1" type="ORF">L596_002199</name>
</gene>
<reference evidence="1 2" key="1">
    <citation type="journal article" date="2015" name="Genome Biol.">
        <title>Comparative genomics of Steinernema reveals deeply conserved gene regulatory networks.</title>
        <authorList>
            <person name="Dillman A.R."/>
            <person name="Macchietto M."/>
            <person name="Porter C.F."/>
            <person name="Rogers A."/>
            <person name="Williams B."/>
            <person name="Antoshechkin I."/>
            <person name="Lee M.M."/>
            <person name="Goodwin Z."/>
            <person name="Lu X."/>
            <person name="Lewis E.E."/>
            <person name="Goodrich-Blair H."/>
            <person name="Stock S.P."/>
            <person name="Adams B.J."/>
            <person name="Sternberg P.W."/>
            <person name="Mortazavi A."/>
        </authorList>
    </citation>
    <scope>NUCLEOTIDE SEQUENCE [LARGE SCALE GENOMIC DNA]</scope>
    <source>
        <strain evidence="1 2">ALL</strain>
    </source>
</reference>
<reference evidence="1 2" key="2">
    <citation type="journal article" date="2019" name="G3 (Bethesda)">
        <title>Hybrid Assembly of the Genome of the Entomopathogenic Nematode Steinernema carpocapsae Identifies the X-Chromosome.</title>
        <authorList>
            <person name="Serra L."/>
            <person name="Macchietto M."/>
            <person name="Macias-Munoz A."/>
            <person name="McGill C.J."/>
            <person name="Rodriguez I.M."/>
            <person name="Rodriguez B."/>
            <person name="Murad R."/>
            <person name="Mortazavi A."/>
        </authorList>
    </citation>
    <scope>NUCLEOTIDE SEQUENCE [LARGE SCALE GENOMIC DNA]</scope>
    <source>
        <strain evidence="1 2">ALL</strain>
    </source>
</reference>
<comment type="caution">
    <text evidence="1">The sequence shown here is derived from an EMBL/GenBank/DDBJ whole genome shotgun (WGS) entry which is preliminary data.</text>
</comment>
<accession>A0A4U8UNI4</accession>
<dbReference type="Proteomes" id="UP000298663">
    <property type="component" value="Unassembled WGS sequence"/>
</dbReference>
<evidence type="ECO:0000313" key="2">
    <source>
        <dbReference type="Proteomes" id="UP000298663"/>
    </source>
</evidence>
<name>A0A4U8UNI4_STECR</name>
<evidence type="ECO:0000313" key="1">
    <source>
        <dbReference type="EMBL" id="TMS34654.1"/>
    </source>
</evidence>
<sequence length="74" mass="8554">MLLLFCISPGEKSEWFLNIFRDLLRETASSNVVQIYDLNQSAKKIPSGNFSWPHLLNTKQFSAPFLIFETCPFI</sequence>
<dbReference type="EMBL" id="AZBU02000001">
    <property type="protein sequence ID" value="TMS34654.1"/>
    <property type="molecule type" value="Genomic_DNA"/>
</dbReference>
<organism evidence="1 2">
    <name type="scientific">Steinernema carpocapsae</name>
    <name type="common">Entomopathogenic nematode</name>
    <dbReference type="NCBI Taxonomy" id="34508"/>
    <lineage>
        <taxon>Eukaryota</taxon>
        <taxon>Metazoa</taxon>
        <taxon>Ecdysozoa</taxon>
        <taxon>Nematoda</taxon>
        <taxon>Chromadorea</taxon>
        <taxon>Rhabditida</taxon>
        <taxon>Tylenchina</taxon>
        <taxon>Panagrolaimomorpha</taxon>
        <taxon>Strongyloidoidea</taxon>
        <taxon>Steinernematidae</taxon>
        <taxon>Steinernema</taxon>
    </lineage>
</organism>
<proteinExistence type="predicted"/>
<dbReference type="AlphaFoldDB" id="A0A4U8UNI4"/>